<evidence type="ECO:0000313" key="1">
    <source>
        <dbReference type="EMBL" id="RKE97995.1"/>
    </source>
</evidence>
<dbReference type="InterPro" id="IPR023296">
    <property type="entry name" value="Glyco_hydro_beta-prop_sf"/>
</dbReference>
<comment type="caution">
    <text evidence="1">The sequence shown here is derived from an EMBL/GenBank/DDBJ whole genome shotgun (WGS) entry which is preliminary data.</text>
</comment>
<evidence type="ECO:0008006" key="3">
    <source>
        <dbReference type="Google" id="ProtNLM"/>
    </source>
</evidence>
<dbReference type="OrthoDB" id="9799605at2"/>
<dbReference type="RefSeq" id="WP_120199231.1">
    <property type="nucleotide sequence ID" value="NZ_RAQJ01000001.1"/>
</dbReference>
<organism evidence="1 2">
    <name type="scientific">Ichthyenterobacterium magnum</name>
    <dbReference type="NCBI Taxonomy" id="1230530"/>
    <lineage>
        <taxon>Bacteria</taxon>
        <taxon>Pseudomonadati</taxon>
        <taxon>Bacteroidota</taxon>
        <taxon>Flavobacteriia</taxon>
        <taxon>Flavobacteriales</taxon>
        <taxon>Flavobacteriaceae</taxon>
        <taxon>Ichthyenterobacterium</taxon>
    </lineage>
</organism>
<name>A0A420DUR9_9FLAO</name>
<dbReference type="EMBL" id="RAQJ01000001">
    <property type="protein sequence ID" value="RKE97995.1"/>
    <property type="molecule type" value="Genomic_DNA"/>
</dbReference>
<evidence type="ECO:0000313" key="2">
    <source>
        <dbReference type="Proteomes" id="UP000284892"/>
    </source>
</evidence>
<dbReference type="Proteomes" id="UP000284892">
    <property type="component" value="Unassembled WGS sequence"/>
</dbReference>
<sequence length="310" mass="35842">MKWIKKGLIFNVDGQFEWNKTHAQCPVVDKLNDEIWRIYYATRNIKGQSQISYIEVEAGNPNNILYRNDKFLFDFGNIGTFDDSGLMPSSIIKYGNLKYLYYIGWTVKQTVPYHNSIGLAVSEDDGVTFKRQFEGSILPSTHLEPYFTGTSNVVIENGTWKMWYLSCVKWEFIDSKLEPFYHIKYAESKDGINWKRQGVIAIDFKNEEEGGIVSASVLKEDNIYKMWYGYRKAKGYRIDKNCSYRIGYAESIDGIKWSRKDALVGIDISENGWDSEMMSYPNVIEHNNSKFMFYNGNGFGVTGFGYAILN</sequence>
<dbReference type="PANTHER" id="PTHR35279:SF1">
    <property type="entry name" value="ARABINANASE_LEVANSUCRASE_INVERTASE"/>
    <property type="match status" value="1"/>
</dbReference>
<reference evidence="1 2" key="1">
    <citation type="submission" date="2018-09" db="EMBL/GenBank/DDBJ databases">
        <title>Genomic Encyclopedia of Archaeal and Bacterial Type Strains, Phase II (KMG-II): from individual species to whole genera.</title>
        <authorList>
            <person name="Goeker M."/>
        </authorList>
    </citation>
    <scope>NUCLEOTIDE SEQUENCE [LARGE SCALE GENOMIC DNA]</scope>
    <source>
        <strain evidence="1 2">DSM 26283</strain>
    </source>
</reference>
<accession>A0A420DUR9</accession>
<gene>
    <name evidence="1" type="ORF">BXY80_0060</name>
</gene>
<proteinExistence type="predicted"/>
<protein>
    <recommendedName>
        <fullName evidence="3">Glycosyl hydrolase family 32</fullName>
    </recommendedName>
</protein>
<keyword evidence="2" id="KW-1185">Reference proteome</keyword>
<dbReference type="SUPFAM" id="SSF75005">
    <property type="entry name" value="Arabinanase/levansucrase/invertase"/>
    <property type="match status" value="1"/>
</dbReference>
<dbReference type="PANTHER" id="PTHR35279">
    <property type="match status" value="1"/>
</dbReference>
<dbReference type="Gene3D" id="2.115.10.20">
    <property type="entry name" value="Glycosyl hydrolase domain, family 43"/>
    <property type="match status" value="2"/>
</dbReference>
<dbReference type="AlphaFoldDB" id="A0A420DUR9"/>